<dbReference type="PROSITE" id="PS50235">
    <property type="entry name" value="USP_3"/>
    <property type="match status" value="1"/>
</dbReference>
<gene>
    <name evidence="8" type="ORF">B0H17DRAFT_858123</name>
</gene>
<dbReference type="Gene3D" id="3.90.70.10">
    <property type="entry name" value="Cysteine proteinases"/>
    <property type="match status" value="1"/>
</dbReference>
<keyword evidence="3 5" id="KW-0645">Protease</keyword>
<reference evidence="8" key="1">
    <citation type="submission" date="2023-03" db="EMBL/GenBank/DDBJ databases">
        <title>Massive genome expansion in bonnet fungi (Mycena s.s.) driven by repeated elements and novel gene families across ecological guilds.</title>
        <authorList>
            <consortium name="Lawrence Berkeley National Laboratory"/>
            <person name="Harder C.B."/>
            <person name="Miyauchi S."/>
            <person name="Viragh M."/>
            <person name="Kuo A."/>
            <person name="Thoen E."/>
            <person name="Andreopoulos B."/>
            <person name="Lu D."/>
            <person name="Skrede I."/>
            <person name="Drula E."/>
            <person name="Henrissat B."/>
            <person name="Morin E."/>
            <person name="Kohler A."/>
            <person name="Barry K."/>
            <person name="LaButti K."/>
            <person name="Morin E."/>
            <person name="Salamov A."/>
            <person name="Lipzen A."/>
            <person name="Mereny Z."/>
            <person name="Hegedus B."/>
            <person name="Baldrian P."/>
            <person name="Stursova M."/>
            <person name="Weitz H."/>
            <person name="Taylor A."/>
            <person name="Grigoriev I.V."/>
            <person name="Nagy L.G."/>
            <person name="Martin F."/>
            <person name="Kauserud H."/>
        </authorList>
    </citation>
    <scope>NUCLEOTIDE SEQUENCE</scope>
    <source>
        <strain evidence="8">CBHHK067</strain>
    </source>
</reference>
<evidence type="ECO:0000259" key="7">
    <source>
        <dbReference type="PROSITE" id="PS50235"/>
    </source>
</evidence>
<evidence type="ECO:0000256" key="3">
    <source>
        <dbReference type="ARBA" id="ARBA00022670"/>
    </source>
</evidence>
<comment type="catalytic activity">
    <reaction evidence="1 5">
        <text>Thiol-dependent hydrolysis of ester, thioester, amide, peptide and isopeptide bonds formed by the C-terminal Gly of ubiquitin (a 76-residue protein attached to proteins as an intracellular targeting signal).</text>
        <dbReference type="EC" id="3.4.19.12"/>
    </reaction>
</comment>
<organism evidence="8 9">
    <name type="scientific">Mycena rosella</name>
    <name type="common">Pink bonnet</name>
    <name type="synonym">Agaricus rosellus</name>
    <dbReference type="NCBI Taxonomy" id="1033263"/>
    <lineage>
        <taxon>Eukaryota</taxon>
        <taxon>Fungi</taxon>
        <taxon>Dikarya</taxon>
        <taxon>Basidiomycota</taxon>
        <taxon>Agaricomycotina</taxon>
        <taxon>Agaricomycetes</taxon>
        <taxon>Agaricomycetidae</taxon>
        <taxon>Agaricales</taxon>
        <taxon>Marasmiineae</taxon>
        <taxon>Mycenaceae</taxon>
        <taxon>Mycena</taxon>
    </lineage>
</organism>
<keyword evidence="9" id="KW-1185">Reference proteome</keyword>
<dbReference type="PROSITE" id="PS00973">
    <property type="entry name" value="USP_2"/>
    <property type="match status" value="1"/>
</dbReference>
<dbReference type="EMBL" id="JARKIE010000088">
    <property type="protein sequence ID" value="KAJ7687349.1"/>
    <property type="molecule type" value="Genomic_DNA"/>
</dbReference>
<name>A0AAD7DE75_MYCRO</name>
<evidence type="ECO:0000256" key="4">
    <source>
        <dbReference type="ARBA" id="ARBA00022801"/>
    </source>
</evidence>
<keyword evidence="5" id="KW-0833">Ubl conjugation pathway</keyword>
<dbReference type="GO" id="GO:0006508">
    <property type="term" value="P:proteolysis"/>
    <property type="evidence" value="ECO:0007669"/>
    <property type="project" value="UniProtKB-KW"/>
</dbReference>
<proteinExistence type="inferred from homology"/>
<dbReference type="EC" id="3.4.19.12" evidence="5"/>
<dbReference type="GO" id="GO:0016579">
    <property type="term" value="P:protein deubiquitination"/>
    <property type="evidence" value="ECO:0007669"/>
    <property type="project" value="InterPro"/>
</dbReference>
<dbReference type="GO" id="GO:0005829">
    <property type="term" value="C:cytosol"/>
    <property type="evidence" value="ECO:0007669"/>
    <property type="project" value="TreeGrafter"/>
</dbReference>
<accession>A0AAD7DE75</accession>
<dbReference type="CDD" id="cd02663">
    <property type="entry name" value="Peptidase_C19G"/>
    <property type="match status" value="1"/>
</dbReference>
<evidence type="ECO:0000313" key="8">
    <source>
        <dbReference type="EMBL" id="KAJ7687349.1"/>
    </source>
</evidence>
<evidence type="ECO:0000313" key="9">
    <source>
        <dbReference type="Proteomes" id="UP001221757"/>
    </source>
</evidence>
<comment type="caution">
    <text evidence="8">The sequence shown here is derived from an EMBL/GenBank/DDBJ whole genome shotgun (WGS) entry which is preliminary data.</text>
</comment>
<dbReference type="SUPFAM" id="SSF54001">
    <property type="entry name" value="Cysteine proteinases"/>
    <property type="match status" value="1"/>
</dbReference>
<dbReference type="InterPro" id="IPR050164">
    <property type="entry name" value="Peptidase_C19"/>
</dbReference>
<evidence type="ECO:0000256" key="1">
    <source>
        <dbReference type="ARBA" id="ARBA00000707"/>
    </source>
</evidence>
<evidence type="ECO:0000256" key="2">
    <source>
        <dbReference type="ARBA" id="ARBA00009085"/>
    </source>
</evidence>
<dbReference type="GO" id="GO:0004843">
    <property type="term" value="F:cysteine-type deubiquitinase activity"/>
    <property type="evidence" value="ECO:0007669"/>
    <property type="project" value="UniProtKB-UniRule"/>
</dbReference>
<dbReference type="InterPro" id="IPR038765">
    <property type="entry name" value="Papain-like_cys_pep_sf"/>
</dbReference>
<dbReference type="InterPro" id="IPR001394">
    <property type="entry name" value="Peptidase_C19_UCH"/>
</dbReference>
<dbReference type="PANTHER" id="PTHR24006:SF733">
    <property type="entry name" value="RE52890P"/>
    <property type="match status" value="1"/>
</dbReference>
<sequence>MAKAKWYVPSFGQPVQPVEASQPSPIPTPSADAKQFGLENFGNTCYANSVIQALYFCTPFRDLLIQATDTSLLAEALGVVPPPASVLSPIAPVRRKPERKPSSSDANGVLPPPIPGIPPSPPSLFSALRSLFIYISTNPAEKGTVAPRAFIDKLKEFNELFRSTMHQDAHEFLNYLLNKIVEEIEEDRKAAENGTATPPAGDDLSLSAPTVASTVPPTIATTNSGASPQNATLVHKLFEGVLTSETRCLTCENVSSRDESFLDLSIDIEQNASVTACLRQFSASEMLCQKNKFFCDVCCDLQEAEKRQARSAPTIDPHIHLMRIKKLPNVLALHLKRFKYQEDVQKYIKLAYRVAFPFELRLFNTVDDMDDADRLFNLFGIVVHIGNGPHHGHYISIIKTMGSWLVFDDENVYPITEADIPKYFGESNSGSAYVLYYQ</sequence>
<keyword evidence="4 5" id="KW-0378">Hydrolase</keyword>
<feature type="domain" description="USP" evidence="7">
    <location>
        <begin position="36"/>
        <end position="438"/>
    </location>
</feature>
<dbReference type="GO" id="GO:0005634">
    <property type="term" value="C:nucleus"/>
    <property type="evidence" value="ECO:0007669"/>
    <property type="project" value="TreeGrafter"/>
</dbReference>
<feature type="region of interest" description="Disordered" evidence="6">
    <location>
        <begin position="188"/>
        <end position="208"/>
    </location>
</feature>
<dbReference type="PANTHER" id="PTHR24006">
    <property type="entry name" value="UBIQUITIN CARBOXYL-TERMINAL HYDROLASE"/>
    <property type="match status" value="1"/>
</dbReference>
<dbReference type="Pfam" id="PF00443">
    <property type="entry name" value="UCH"/>
    <property type="match status" value="1"/>
</dbReference>
<keyword evidence="5" id="KW-0788">Thiol protease</keyword>
<dbReference type="PROSITE" id="PS00972">
    <property type="entry name" value="USP_1"/>
    <property type="match status" value="1"/>
</dbReference>
<dbReference type="Proteomes" id="UP001221757">
    <property type="component" value="Unassembled WGS sequence"/>
</dbReference>
<protein>
    <recommendedName>
        <fullName evidence="5">Ubiquitin carboxyl-terminal hydrolase</fullName>
        <ecNumber evidence="5">3.4.19.12</ecNumber>
    </recommendedName>
</protein>
<dbReference type="InterPro" id="IPR028889">
    <property type="entry name" value="USP"/>
</dbReference>
<feature type="non-terminal residue" evidence="8">
    <location>
        <position position="438"/>
    </location>
</feature>
<evidence type="ECO:0000256" key="5">
    <source>
        <dbReference type="RuleBase" id="RU366025"/>
    </source>
</evidence>
<dbReference type="AlphaFoldDB" id="A0AAD7DE75"/>
<dbReference type="InterPro" id="IPR018200">
    <property type="entry name" value="USP_CS"/>
</dbReference>
<evidence type="ECO:0000256" key="6">
    <source>
        <dbReference type="SAM" id="MobiDB-lite"/>
    </source>
</evidence>
<comment type="similarity">
    <text evidence="2 5">Belongs to the peptidase C19 family.</text>
</comment>